<dbReference type="EC" id="1.14.13.59" evidence="4"/>
<reference evidence="16 17" key="1">
    <citation type="submission" date="2024-03" db="EMBL/GenBank/DDBJ databases">
        <title>The complete genome of Streptomyces sirii sp.nov.</title>
        <authorList>
            <person name="Zakalyukina Y.V."/>
            <person name="Belik A.R."/>
            <person name="Biryukov M.V."/>
            <person name="Baturina O.A."/>
            <person name="Kabilov M.R."/>
        </authorList>
    </citation>
    <scope>NUCLEOTIDE SEQUENCE [LARGE SCALE GENOMIC DNA]</scope>
    <source>
        <strain evidence="16 17">BP-8</strain>
    </source>
</reference>
<dbReference type="GO" id="GO:0004497">
    <property type="term" value="F:monooxygenase activity"/>
    <property type="evidence" value="ECO:0007669"/>
    <property type="project" value="UniProtKB-KW"/>
</dbReference>
<accession>A0ABZ2QRX8</accession>
<evidence type="ECO:0000256" key="6">
    <source>
        <dbReference type="ARBA" id="ARBA00022630"/>
    </source>
</evidence>
<evidence type="ECO:0000256" key="15">
    <source>
        <dbReference type="ARBA" id="ARBA00048407"/>
    </source>
</evidence>
<dbReference type="PANTHER" id="PTHR42802">
    <property type="entry name" value="MONOOXYGENASE"/>
    <property type="match status" value="1"/>
</dbReference>
<evidence type="ECO:0000256" key="8">
    <source>
        <dbReference type="ARBA" id="ARBA00022857"/>
    </source>
</evidence>
<evidence type="ECO:0000256" key="10">
    <source>
        <dbReference type="ARBA" id="ARBA00023033"/>
    </source>
</evidence>
<comment type="similarity">
    <text evidence="3">Belongs to the lysine N(6)-hydroxylase/L-ornithine N(5)-oxygenase family.</text>
</comment>
<keyword evidence="10 16" id="KW-0503">Monooxygenase</keyword>
<proteinExistence type="inferred from homology"/>
<dbReference type="Pfam" id="PF13434">
    <property type="entry name" value="Lys_Orn_oxgnase"/>
    <property type="match status" value="1"/>
</dbReference>
<comment type="cofactor">
    <cofactor evidence="1">
        <name>FAD</name>
        <dbReference type="ChEBI" id="CHEBI:57692"/>
    </cofactor>
</comment>
<comment type="catalytic activity">
    <reaction evidence="15">
        <text>L-lysine + NADPH + O2 = N(6)-hydroxy-L-lysine + NADP(+) + H2O</text>
        <dbReference type="Rhea" id="RHEA:23228"/>
        <dbReference type="ChEBI" id="CHEBI:15377"/>
        <dbReference type="ChEBI" id="CHEBI:15379"/>
        <dbReference type="ChEBI" id="CHEBI:32551"/>
        <dbReference type="ChEBI" id="CHEBI:57783"/>
        <dbReference type="ChEBI" id="CHEBI:57820"/>
        <dbReference type="ChEBI" id="CHEBI:58349"/>
        <dbReference type="EC" id="1.14.13.59"/>
    </reaction>
</comment>
<evidence type="ECO:0000256" key="4">
    <source>
        <dbReference type="ARBA" id="ARBA00013076"/>
    </source>
</evidence>
<sequence length="440" mass="49044">MPESLETGRSTSSLSDEERAPLDVLGVGFGPSNLALAIALRETSHPRSGVHFYERHPGFSWHGGMLLKNATMQVHFLKDLVTLRNPRSEFTFLNYLHDRDRMVDFINHKALFPSRVEFHDYLEWAAGALADRVSYGHEVLRIEPAASAGRDRLDVTIGIPGSDGTRQIVRRARNVVLAPGLRPSLPDGVRESERVWHSGGLLHRLDGIPSAAPLRFTVVGAGQSAAEVTAHLHERFPNGRVRAVFAGYGYSPADDSSFANRIFDPVAVDDFHRAPHSVRDMLVDRHRNTNYSVVDNELISELYRIWYQEKVTAEQRLLIDHTSCLIDVEETAGSPLSLTVESLTSGEKRSLESDYLVYATGYRPVPPDDLLSPELLGLCKRDVTGRLRVDRDYRIHMEDGVRYGIYLQGATEHTHGLSSTLLSNTAVRAGEVADSLLRHV</sequence>
<evidence type="ECO:0000256" key="13">
    <source>
        <dbReference type="ARBA" id="ARBA00032493"/>
    </source>
</evidence>
<organism evidence="16 17">
    <name type="scientific">Streptomyces sirii</name>
    <dbReference type="NCBI Taxonomy" id="3127701"/>
    <lineage>
        <taxon>Bacteria</taxon>
        <taxon>Bacillati</taxon>
        <taxon>Actinomycetota</taxon>
        <taxon>Actinomycetes</taxon>
        <taxon>Kitasatosporales</taxon>
        <taxon>Streptomycetaceae</taxon>
        <taxon>Streptomyces</taxon>
    </lineage>
</organism>
<gene>
    <name evidence="16" type="ORF">WAB15_17565</name>
</gene>
<dbReference type="Proteomes" id="UP001626628">
    <property type="component" value="Chromosome"/>
</dbReference>
<evidence type="ECO:0000256" key="11">
    <source>
        <dbReference type="ARBA" id="ARBA00029939"/>
    </source>
</evidence>
<dbReference type="Gene3D" id="3.50.50.60">
    <property type="entry name" value="FAD/NAD(P)-binding domain"/>
    <property type="match status" value="1"/>
</dbReference>
<evidence type="ECO:0000256" key="2">
    <source>
        <dbReference type="ARBA" id="ARBA00004924"/>
    </source>
</evidence>
<evidence type="ECO:0000256" key="5">
    <source>
        <dbReference type="ARBA" id="ARBA00016406"/>
    </source>
</evidence>
<dbReference type="EMBL" id="CP147982">
    <property type="protein sequence ID" value="WXK77662.1"/>
    <property type="molecule type" value="Genomic_DNA"/>
</dbReference>
<comment type="pathway">
    <text evidence="2">Siderophore biosynthesis.</text>
</comment>
<keyword evidence="8" id="KW-0521">NADP</keyword>
<keyword evidence="7" id="KW-0274">FAD</keyword>
<protein>
    <recommendedName>
        <fullName evidence="5">L-lysine N6-monooxygenase MbtG</fullName>
        <ecNumber evidence="4">1.14.13.59</ecNumber>
    </recommendedName>
    <alternativeName>
        <fullName evidence="14">Lysine 6-N-hydroxylase</fullName>
    </alternativeName>
    <alternativeName>
        <fullName evidence="13">Lysine N6-hydroxylase</fullName>
    </alternativeName>
    <alternativeName>
        <fullName evidence="11">Lysine-N-oxygenase</fullName>
    </alternativeName>
    <alternativeName>
        <fullName evidence="12">Mycobactin synthase protein G</fullName>
    </alternativeName>
</protein>
<keyword evidence="17" id="KW-1185">Reference proteome</keyword>
<evidence type="ECO:0000256" key="3">
    <source>
        <dbReference type="ARBA" id="ARBA00007588"/>
    </source>
</evidence>
<dbReference type="SUPFAM" id="SSF51905">
    <property type="entry name" value="FAD/NAD(P)-binding domain"/>
    <property type="match status" value="2"/>
</dbReference>
<evidence type="ECO:0000256" key="7">
    <source>
        <dbReference type="ARBA" id="ARBA00022827"/>
    </source>
</evidence>
<dbReference type="PANTHER" id="PTHR42802:SF1">
    <property type="entry name" value="L-ORNITHINE N(5)-MONOOXYGENASE"/>
    <property type="match status" value="1"/>
</dbReference>
<evidence type="ECO:0000313" key="16">
    <source>
        <dbReference type="EMBL" id="WXK77662.1"/>
    </source>
</evidence>
<dbReference type="InterPro" id="IPR025700">
    <property type="entry name" value="Lys/Orn_oxygenase"/>
</dbReference>
<keyword evidence="9" id="KW-0560">Oxidoreductase</keyword>
<evidence type="ECO:0000256" key="14">
    <source>
        <dbReference type="ARBA" id="ARBA00032738"/>
    </source>
</evidence>
<evidence type="ECO:0000256" key="12">
    <source>
        <dbReference type="ARBA" id="ARBA00031158"/>
    </source>
</evidence>
<keyword evidence="6" id="KW-0285">Flavoprotein</keyword>
<evidence type="ECO:0000256" key="9">
    <source>
        <dbReference type="ARBA" id="ARBA00023002"/>
    </source>
</evidence>
<dbReference type="InterPro" id="IPR036188">
    <property type="entry name" value="FAD/NAD-bd_sf"/>
</dbReference>
<evidence type="ECO:0000256" key="1">
    <source>
        <dbReference type="ARBA" id="ARBA00001974"/>
    </source>
</evidence>
<evidence type="ECO:0000313" key="17">
    <source>
        <dbReference type="Proteomes" id="UP001626628"/>
    </source>
</evidence>
<name>A0ABZ2QRX8_9ACTN</name>